<dbReference type="GO" id="GO:0005085">
    <property type="term" value="F:guanyl-nucleotide exchange factor activity"/>
    <property type="evidence" value="ECO:0007669"/>
    <property type="project" value="InterPro"/>
</dbReference>
<dbReference type="GO" id="GO:0048240">
    <property type="term" value="P:sperm capacitation"/>
    <property type="evidence" value="ECO:0007669"/>
    <property type="project" value="TreeGrafter"/>
</dbReference>
<feature type="region of interest" description="Disordered" evidence="5">
    <location>
        <begin position="1242"/>
        <end position="1277"/>
    </location>
</feature>
<proteinExistence type="predicted"/>
<dbReference type="GO" id="GO:0030317">
    <property type="term" value="P:flagellated sperm motility"/>
    <property type="evidence" value="ECO:0007669"/>
    <property type="project" value="TreeGrafter"/>
</dbReference>
<protein>
    <submittedName>
        <fullName evidence="8">Sodium channel protein type 11 subunit alpha</fullName>
    </submittedName>
</protein>
<dbReference type="InterPro" id="IPR000904">
    <property type="entry name" value="Sec7_dom"/>
</dbReference>
<name>A0A1Q9CLD5_SYMMI</name>
<dbReference type="EMBL" id="LSRX01001094">
    <property type="protein sequence ID" value="OLP83748.1"/>
    <property type="molecule type" value="Genomic_DNA"/>
</dbReference>
<keyword evidence="2 6" id="KW-0812">Transmembrane</keyword>
<dbReference type="InterPro" id="IPR035999">
    <property type="entry name" value="Sec7_dom_sf"/>
</dbReference>
<evidence type="ECO:0000256" key="1">
    <source>
        <dbReference type="ARBA" id="ARBA00004141"/>
    </source>
</evidence>
<comment type="subcellular location">
    <subcellularLocation>
        <location evidence="1">Membrane</location>
        <topology evidence="1">Multi-pass membrane protein</topology>
    </subcellularLocation>
</comment>
<evidence type="ECO:0000313" key="9">
    <source>
        <dbReference type="Proteomes" id="UP000186817"/>
    </source>
</evidence>
<dbReference type="GO" id="GO:0036128">
    <property type="term" value="C:CatSper complex"/>
    <property type="evidence" value="ECO:0007669"/>
    <property type="project" value="TreeGrafter"/>
</dbReference>
<dbReference type="InterPro" id="IPR027359">
    <property type="entry name" value="Volt_channel_dom_sf"/>
</dbReference>
<keyword evidence="8" id="KW-0407">Ion channel</keyword>
<dbReference type="PANTHER" id="PTHR47131:SF1">
    <property type="entry name" value="CATION CHANNEL SPERM-ASSOCIATED PROTEIN 3"/>
    <property type="match status" value="1"/>
</dbReference>
<feature type="compositionally biased region" description="Polar residues" evidence="5">
    <location>
        <begin position="1408"/>
        <end position="1418"/>
    </location>
</feature>
<dbReference type="SUPFAM" id="SSF81324">
    <property type="entry name" value="Voltage-gated potassium channels"/>
    <property type="match status" value="1"/>
</dbReference>
<feature type="transmembrane region" description="Helical" evidence="6">
    <location>
        <begin position="191"/>
        <end position="213"/>
    </location>
</feature>
<evidence type="ECO:0000256" key="5">
    <source>
        <dbReference type="SAM" id="MobiDB-lite"/>
    </source>
</evidence>
<dbReference type="OrthoDB" id="430364at2759"/>
<dbReference type="Pfam" id="PF01369">
    <property type="entry name" value="Sec7"/>
    <property type="match status" value="1"/>
</dbReference>
<organism evidence="8 9">
    <name type="scientific">Symbiodinium microadriaticum</name>
    <name type="common">Dinoflagellate</name>
    <name type="synonym">Zooxanthella microadriatica</name>
    <dbReference type="NCBI Taxonomy" id="2951"/>
    <lineage>
        <taxon>Eukaryota</taxon>
        <taxon>Sar</taxon>
        <taxon>Alveolata</taxon>
        <taxon>Dinophyceae</taxon>
        <taxon>Suessiales</taxon>
        <taxon>Symbiodiniaceae</taxon>
        <taxon>Symbiodinium</taxon>
    </lineage>
</organism>
<comment type="caution">
    <text evidence="8">The sequence shown here is derived from an EMBL/GenBank/DDBJ whole genome shotgun (WGS) entry which is preliminary data.</text>
</comment>
<feature type="transmembrane region" description="Helical" evidence="6">
    <location>
        <begin position="225"/>
        <end position="245"/>
    </location>
</feature>
<dbReference type="GO" id="GO:0001669">
    <property type="term" value="C:acrosomal vesicle"/>
    <property type="evidence" value="ECO:0007669"/>
    <property type="project" value="TreeGrafter"/>
</dbReference>
<dbReference type="Pfam" id="PF00520">
    <property type="entry name" value="Ion_trans"/>
    <property type="match status" value="1"/>
</dbReference>
<keyword evidence="8" id="KW-0406">Ion transport</keyword>
<dbReference type="PROSITE" id="PS50190">
    <property type="entry name" value="SEC7"/>
    <property type="match status" value="1"/>
</dbReference>
<feature type="region of interest" description="Disordered" evidence="5">
    <location>
        <begin position="1545"/>
        <end position="1586"/>
    </location>
</feature>
<dbReference type="InterPro" id="IPR005821">
    <property type="entry name" value="Ion_trans_dom"/>
</dbReference>
<evidence type="ECO:0000256" key="3">
    <source>
        <dbReference type="ARBA" id="ARBA00022989"/>
    </source>
</evidence>
<feature type="transmembrane region" description="Helical" evidence="6">
    <location>
        <begin position="292"/>
        <end position="314"/>
    </location>
</feature>
<feature type="transmembrane region" description="Helical" evidence="6">
    <location>
        <begin position="369"/>
        <end position="393"/>
    </location>
</feature>
<dbReference type="InterPro" id="IPR011992">
    <property type="entry name" value="EF-hand-dom_pair"/>
</dbReference>
<gene>
    <name evidence="8" type="primary">Scn11a</name>
    <name evidence="8" type="ORF">AK812_SmicGene35454</name>
</gene>
<dbReference type="Gene3D" id="1.10.1000.11">
    <property type="entry name" value="Arf Nucleotide-binding Site Opener,domain 2"/>
    <property type="match status" value="1"/>
</dbReference>
<dbReference type="Proteomes" id="UP000186817">
    <property type="component" value="Unassembled WGS sequence"/>
</dbReference>
<dbReference type="GO" id="GO:0005245">
    <property type="term" value="F:voltage-gated calcium channel activity"/>
    <property type="evidence" value="ECO:0007669"/>
    <property type="project" value="TreeGrafter"/>
</dbReference>
<evidence type="ECO:0000256" key="4">
    <source>
        <dbReference type="ARBA" id="ARBA00023136"/>
    </source>
</evidence>
<feature type="compositionally biased region" description="Low complexity" evidence="5">
    <location>
        <begin position="1426"/>
        <end position="1436"/>
    </location>
</feature>
<keyword evidence="8" id="KW-0813">Transport</keyword>
<dbReference type="InterPro" id="IPR023394">
    <property type="entry name" value="Sec7_C_sf"/>
</dbReference>
<dbReference type="SUPFAM" id="SSF47473">
    <property type="entry name" value="EF-hand"/>
    <property type="match status" value="1"/>
</dbReference>
<accession>A0A1Q9CLD5</accession>
<evidence type="ECO:0000256" key="6">
    <source>
        <dbReference type="SAM" id="Phobius"/>
    </source>
</evidence>
<dbReference type="GO" id="GO:0032012">
    <property type="term" value="P:regulation of ARF protein signal transduction"/>
    <property type="evidence" value="ECO:0007669"/>
    <property type="project" value="InterPro"/>
</dbReference>
<dbReference type="GO" id="GO:0006814">
    <property type="term" value="P:sodium ion transport"/>
    <property type="evidence" value="ECO:0007669"/>
    <property type="project" value="TreeGrafter"/>
</dbReference>
<feature type="region of interest" description="Disordered" evidence="5">
    <location>
        <begin position="32"/>
        <end position="51"/>
    </location>
</feature>
<dbReference type="Gene3D" id="1.20.120.350">
    <property type="entry name" value="Voltage-gated potassium channels. Chain C"/>
    <property type="match status" value="1"/>
</dbReference>
<evidence type="ECO:0000313" key="8">
    <source>
        <dbReference type="EMBL" id="OLP83748.1"/>
    </source>
</evidence>
<keyword evidence="4 6" id="KW-0472">Membrane</keyword>
<sequence length="1821" mass="202442">MCEHASPQQQLWELAEAQQKAWAEALKSLEPKDTVNEECPGPKSETEPIAPPISHIHCTREPLALEYEDPVPEDVLGSLASTAPDWSDLSFVDEDLQSEAAISTVQGRISKQSRQSMCSRQEFGNLLDEKHHLDRICPPLTSFKSGIELVTGVLVLLNSITLMVELEVEGRVVGTTLGLENSESLTAALPVFRVIDGIFVAFFTLELLLRIYLERSDFLHDYLNWWDAVLVFAGLVDVVLSLLQAESWLDNAVVRLTRGLKALRAFRMMRSFRLFRGLRVLVKACQCFLPSLFWSMVLLGVLMSMGALMLGHLLQDFLSDPLQDLEDRQWIWTRYGTAQRAMYTLYEITFSGSWPSNARPVVEKVSQTFVIFFVLYVTLIVFAVIRVISAVFLKDTLEAAQSDAEQLVVERMHKRAAYIEQLEGVFRAIDVTGTGMIGEERLSEILVNPRVKAYFQTIDLDLHEGTALFHLLANGEGEVTLDEFISGILRCKGPARAIDQVALHADLKHIEAKLDKIAAHVLDDPQQPDSARCLRAESLKAFRVDASLEASKPVAAEGRFEDQSSQRILLLGSLLSRNRRISDYQSELKAGHFQKHSFASELPDRYWELMLGDQVPYEVRSKRWSDDLGFQHPGCKMQQARSSDAVGHAVALCFCAFVLELRLSPSGLLSLRCLLFLADKHTSQARILMEEAKFPSRASSLRGSELAKRDPVEVFASVASLSGPWKHRSITREGYWMAALCKLHKEWRELCDRDPKANISMSFNRVYEYVGVAVESALATKHSDRLRVLKEVNARSSVTSGHNLLVRFFAAESYKLKSGRPSLQESEEDFYAYSRLEPGDVSMAVPELIDSAETLGDGFMSRQVYRLYRGACGAEGDIQVDFTRLQIAVAEYNTPASPTNCISLLDITWCHCDALDQDSSWLYRIDVFSRSPPKGAHEELLRHARQGLALQKLLKSRDNEGHGRLYFIQKRLFQYLWRSVQLSVSEDRLVEAQAVLAFNLNPKEIGEWLSQDFSKQDLVSALRQLFDTFKPGGALCPGRQWQKQADSASSLTNYKSSDTVFQVAVSSSADAIGLIMLNTGLHVASKKLKKANTAAMTLEEYISNTRRLVSEEEVPNEALRLQGDGGAVEGSFVQKNTSVLYMLVRPGQDLVRGCTEISVEPMPRTPFSKLPVQPNIEGWPGPWTEVLQRIYLFSDSQGDVDPEDVIDLKDVAVAALAILMQCRNNFLARALEISQRSPGPPAILTKSSSWAGREGEGCRRTGGGKGMGKRDLWEGGSGGPTPLRRLVLVAESQDLADKWALTDLLFSLEGIGETAITLLRSETPPIGDMARYAQNTTCGHTCPWGSGDADMPDAFTIAAMKAARRRESKETITSEAPDVGRSTEAGSLEQAQVPKLQEISPRPDALKSSRSTEALTTWRSADSRASRASRASTSKSGKGKGVEAKMMNLIQKCLDKKVLEMQEVKVQAPASEVSLSARSSETVLTQMTQPEAPSHVETDTSVKAEPQPEAVTMAGKRAQAQKLSGAALGKFDDDQSRLAYMDMQKSAADARNKNRSSLCFGYEPPSREPQAEGQSMANKRAQAQRLSDASLGKFDADQSRLAFLEMQKRAAEVRNKNRSAHCFDKADAPQYPALLHKADGPVEKKDQGTHATMAGKRAKAQKVSEATLGKFDADKSMDAYLDMQKSAEELRNKHRVGIHSYKWKGYMYSHSGVAQLPLGLKKQTVPSVPVDDCLQLPFTARLKFLEPRRALEDSPSGGRGSRASLAERIDEQLAVQLNPRLEEHSRSVGLELENMRKTMFGSHMTFIILDYRFPCGLKLWT</sequence>
<dbReference type="PANTHER" id="PTHR47131">
    <property type="entry name" value="CATION CHANNEL SPERM-ASSOCIATED PROTEIN 3"/>
    <property type="match status" value="1"/>
</dbReference>
<keyword evidence="3 6" id="KW-1133">Transmembrane helix</keyword>
<evidence type="ECO:0000259" key="7">
    <source>
        <dbReference type="PROSITE" id="PS50190"/>
    </source>
</evidence>
<evidence type="ECO:0000256" key="2">
    <source>
        <dbReference type="ARBA" id="ARBA00022692"/>
    </source>
</evidence>
<feature type="region of interest" description="Disordered" evidence="5">
    <location>
        <begin position="1361"/>
        <end position="1443"/>
    </location>
</feature>
<dbReference type="Gene3D" id="1.10.287.70">
    <property type="match status" value="1"/>
</dbReference>
<feature type="domain" description="SEC7" evidence="7">
    <location>
        <begin position="925"/>
        <end position="1119"/>
    </location>
</feature>
<dbReference type="SUPFAM" id="SSF48425">
    <property type="entry name" value="Sec7 domain"/>
    <property type="match status" value="1"/>
</dbReference>
<keyword evidence="9" id="KW-1185">Reference proteome</keyword>
<reference evidence="8 9" key="1">
    <citation type="submission" date="2016-02" db="EMBL/GenBank/DDBJ databases">
        <title>Genome analysis of coral dinoflagellate symbionts highlights evolutionary adaptations to a symbiotic lifestyle.</title>
        <authorList>
            <person name="Aranda M."/>
            <person name="Li Y."/>
            <person name="Liew Y.J."/>
            <person name="Baumgarten S."/>
            <person name="Simakov O."/>
            <person name="Wilson M."/>
            <person name="Piel J."/>
            <person name="Ashoor H."/>
            <person name="Bougouffa S."/>
            <person name="Bajic V.B."/>
            <person name="Ryu T."/>
            <person name="Ravasi T."/>
            <person name="Bayer T."/>
            <person name="Micklem G."/>
            <person name="Kim H."/>
            <person name="Bhak J."/>
            <person name="Lajeunesse T.C."/>
            <person name="Voolstra C.R."/>
        </authorList>
    </citation>
    <scope>NUCLEOTIDE SEQUENCE [LARGE SCALE GENOMIC DNA]</scope>
    <source>
        <strain evidence="8 9">CCMP2467</strain>
    </source>
</reference>